<comment type="caution">
    <text evidence="1">The sequence shown here is derived from an EMBL/GenBank/DDBJ whole genome shotgun (WGS) entry which is preliminary data.</text>
</comment>
<sequence length="87" mass="9941">MKIISFTAEGLSKFTCNLSARTRTSPPSGVHCRNSPPTPCYLSPQSQFKETSRIIATENTRHHARKFKEVFNNYRVSSIHRITGRIF</sequence>
<accession>A0AAD2Q3P1</accession>
<protein>
    <submittedName>
        <fullName evidence="1">Uncharacterized protein</fullName>
    </submittedName>
</protein>
<organism evidence="1 2">
    <name type="scientific">Mycena citricolor</name>
    <dbReference type="NCBI Taxonomy" id="2018698"/>
    <lineage>
        <taxon>Eukaryota</taxon>
        <taxon>Fungi</taxon>
        <taxon>Dikarya</taxon>
        <taxon>Basidiomycota</taxon>
        <taxon>Agaricomycotina</taxon>
        <taxon>Agaricomycetes</taxon>
        <taxon>Agaricomycetidae</taxon>
        <taxon>Agaricales</taxon>
        <taxon>Marasmiineae</taxon>
        <taxon>Mycenaceae</taxon>
        <taxon>Mycena</taxon>
    </lineage>
</organism>
<dbReference type="EMBL" id="CAVNYO010000168">
    <property type="protein sequence ID" value="CAK5270612.1"/>
    <property type="molecule type" value="Genomic_DNA"/>
</dbReference>
<dbReference type="Proteomes" id="UP001295794">
    <property type="component" value="Unassembled WGS sequence"/>
</dbReference>
<reference evidence="1" key="1">
    <citation type="submission" date="2023-11" db="EMBL/GenBank/DDBJ databases">
        <authorList>
            <person name="De Vega J J."/>
            <person name="De Vega J J."/>
        </authorList>
    </citation>
    <scope>NUCLEOTIDE SEQUENCE</scope>
</reference>
<name>A0AAD2Q3P1_9AGAR</name>
<proteinExistence type="predicted"/>
<keyword evidence="2" id="KW-1185">Reference proteome</keyword>
<dbReference type="AlphaFoldDB" id="A0AAD2Q3P1"/>
<gene>
    <name evidence="1" type="ORF">MYCIT1_LOCUS15172</name>
</gene>
<feature type="non-terminal residue" evidence="1">
    <location>
        <position position="87"/>
    </location>
</feature>
<evidence type="ECO:0000313" key="2">
    <source>
        <dbReference type="Proteomes" id="UP001295794"/>
    </source>
</evidence>
<evidence type="ECO:0000313" key="1">
    <source>
        <dbReference type="EMBL" id="CAK5270612.1"/>
    </source>
</evidence>